<accession>A0A6J7X9K6</accession>
<dbReference type="GO" id="GO:0008270">
    <property type="term" value="F:zinc ion binding"/>
    <property type="evidence" value="ECO:0007669"/>
    <property type="project" value="UniProtKB-KW"/>
</dbReference>
<dbReference type="InterPro" id="IPR011335">
    <property type="entry name" value="Restrct_endonuc-II-like"/>
</dbReference>
<gene>
    <name evidence="3" type="ORF">UFOVP760_100</name>
</gene>
<keyword evidence="1" id="KW-0479">Metal-binding</keyword>
<evidence type="ECO:0000313" key="3">
    <source>
        <dbReference type="EMBL" id="CAB5226321.1"/>
    </source>
</evidence>
<dbReference type="SUPFAM" id="SSF57667">
    <property type="entry name" value="beta-beta-alpha zinc fingers"/>
    <property type="match status" value="1"/>
</dbReference>
<keyword evidence="1" id="KW-0863">Zinc-finger</keyword>
<protein>
    <submittedName>
        <fullName evidence="3">Zinc finger C2H2-type</fullName>
    </submittedName>
</protein>
<dbReference type="EMBL" id="LR798360">
    <property type="protein sequence ID" value="CAB5226321.1"/>
    <property type="molecule type" value="Genomic_DNA"/>
</dbReference>
<dbReference type="SUPFAM" id="SSF52980">
    <property type="entry name" value="Restriction endonuclease-like"/>
    <property type="match status" value="1"/>
</dbReference>
<dbReference type="Gene3D" id="3.40.91.30">
    <property type="match status" value="1"/>
</dbReference>
<reference evidence="3" key="1">
    <citation type="submission" date="2020-05" db="EMBL/GenBank/DDBJ databases">
        <authorList>
            <person name="Chiriac C."/>
            <person name="Salcher M."/>
            <person name="Ghai R."/>
            <person name="Kavagutti S V."/>
        </authorList>
    </citation>
    <scope>NUCLEOTIDE SEQUENCE</scope>
</reference>
<organism evidence="3">
    <name type="scientific">uncultured Caudovirales phage</name>
    <dbReference type="NCBI Taxonomy" id="2100421"/>
    <lineage>
        <taxon>Viruses</taxon>
        <taxon>Duplodnaviria</taxon>
        <taxon>Heunggongvirae</taxon>
        <taxon>Uroviricota</taxon>
        <taxon>Caudoviricetes</taxon>
        <taxon>Peduoviridae</taxon>
        <taxon>Maltschvirus</taxon>
        <taxon>Maltschvirus maltsch</taxon>
    </lineage>
</organism>
<evidence type="ECO:0000259" key="2">
    <source>
        <dbReference type="PROSITE" id="PS50157"/>
    </source>
</evidence>
<evidence type="ECO:0000256" key="1">
    <source>
        <dbReference type="PROSITE-ProRule" id="PRU00042"/>
    </source>
</evidence>
<dbReference type="PROSITE" id="PS00028">
    <property type="entry name" value="ZINC_FINGER_C2H2_1"/>
    <property type="match status" value="1"/>
</dbReference>
<dbReference type="InterPro" id="IPR036236">
    <property type="entry name" value="Znf_C2H2_sf"/>
</dbReference>
<dbReference type="InterPro" id="IPR013087">
    <property type="entry name" value="Znf_C2H2_type"/>
</dbReference>
<dbReference type="PROSITE" id="PS50157">
    <property type="entry name" value="ZINC_FINGER_C2H2_2"/>
    <property type="match status" value="1"/>
</dbReference>
<sequence>MYTCIQCNKTYENLRQLIGHKKIHSEKYILNKENIFKTNSELYKKRALDKYNLNPRYCEFCDKRFDYNIIKTDRKKRYCNRSCSASHNNKGRIRSEASKNKISQKLKEHFNIIKIDTSCKSCNKTIKVKKTHKHIGNYCADCIKIRNNVTIKKYSCIVCSKNILKNKFKMCKNCWIISEEFAKQRGNYRKNFKKGYYFCKYEKRNVYLNSSLEFAFDKFCDDENIKWSKPEYLKYTINNKQHIYFPDFYLNEHDVYIEVKGYFWMNDREKMNAVIACNSDKRIKIIEQKELNQLISKEREFIAQ</sequence>
<dbReference type="SMART" id="SM00355">
    <property type="entry name" value="ZnF_C2H2"/>
    <property type="match status" value="1"/>
</dbReference>
<feature type="domain" description="C2H2-type" evidence="2">
    <location>
        <begin position="2"/>
        <end position="29"/>
    </location>
</feature>
<proteinExistence type="predicted"/>
<name>A0A6J7X9K6_9CAUD</name>
<keyword evidence="1" id="KW-0862">Zinc</keyword>